<keyword evidence="5" id="KW-1185">Reference proteome</keyword>
<protein>
    <submittedName>
        <fullName evidence="4">DUF1254 domain-containing protein</fullName>
    </submittedName>
</protein>
<proteinExistence type="predicted"/>
<feature type="region of interest" description="Disordered" evidence="1">
    <location>
        <begin position="317"/>
        <end position="336"/>
    </location>
</feature>
<gene>
    <name evidence="4" type="ORF">GCM10009663_42810</name>
</gene>
<evidence type="ECO:0000259" key="2">
    <source>
        <dbReference type="Pfam" id="PF06742"/>
    </source>
</evidence>
<evidence type="ECO:0000256" key="1">
    <source>
        <dbReference type="SAM" id="MobiDB-lite"/>
    </source>
</evidence>
<dbReference type="PANTHER" id="PTHR36509">
    <property type="entry name" value="BLL3101 PROTEIN"/>
    <property type="match status" value="1"/>
</dbReference>
<dbReference type="Pfam" id="PF06742">
    <property type="entry name" value="DUF1214"/>
    <property type="match status" value="1"/>
</dbReference>
<dbReference type="SUPFAM" id="SSF160935">
    <property type="entry name" value="VPA0735-like"/>
    <property type="match status" value="1"/>
</dbReference>
<dbReference type="InterPro" id="IPR037049">
    <property type="entry name" value="DUF1214_C_sf"/>
</dbReference>
<dbReference type="Pfam" id="PF06863">
    <property type="entry name" value="DUF1254"/>
    <property type="match status" value="1"/>
</dbReference>
<dbReference type="RefSeq" id="WP_344625273.1">
    <property type="nucleotide sequence ID" value="NZ_BAAALD010000041.1"/>
</dbReference>
<comment type="caution">
    <text evidence="4">The sequence shown here is derived from an EMBL/GenBank/DDBJ whole genome shotgun (WGS) entry which is preliminary data.</text>
</comment>
<feature type="domain" description="DUF1254" evidence="3">
    <location>
        <begin position="51"/>
        <end position="179"/>
    </location>
</feature>
<accession>A0ABP4EA25</accession>
<reference evidence="5" key="1">
    <citation type="journal article" date="2019" name="Int. J. Syst. Evol. Microbiol.">
        <title>The Global Catalogue of Microorganisms (GCM) 10K type strain sequencing project: providing services to taxonomists for standard genome sequencing and annotation.</title>
        <authorList>
            <consortium name="The Broad Institute Genomics Platform"/>
            <consortium name="The Broad Institute Genome Sequencing Center for Infectious Disease"/>
            <person name="Wu L."/>
            <person name="Ma J."/>
        </authorList>
    </citation>
    <scope>NUCLEOTIDE SEQUENCE [LARGE SCALE GENOMIC DNA]</scope>
    <source>
        <strain evidence="5">JCM 13002</strain>
    </source>
</reference>
<dbReference type="Gene3D" id="2.60.40.1610">
    <property type="entry name" value="Domain of unknown function DUF1254"/>
    <property type="match status" value="1"/>
</dbReference>
<dbReference type="InterPro" id="IPR010621">
    <property type="entry name" value="DUF1214"/>
</dbReference>
<feature type="domain" description="DUF1214" evidence="2">
    <location>
        <begin position="334"/>
        <end position="435"/>
    </location>
</feature>
<dbReference type="Proteomes" id="UP001499987">
    <property type="component" value="Unassembled WGS sequence"/>
</dbReference>
<dbReference type="PANTHER" id="PTHR36509:SF2">
    <property type="entry name" value="BLL3101 PROTEIN"/>
    <property type="match status" value="1"/>
</dbReference>
<dbReference type="EMBL" id="BAAALD010000041">
    <property type="protein sequence ID" value="GAA1094826.1"/>
    <property type="molecule type" value="Genomic_DNA"/>
</dbReference>
<evidence type="ECO:0000259" key="3">
    <source>
        <dbReference type="Pfam" id="PF06863"/>
    </source>
</evidence>
<name>A0ABP4EA25_9ACTN</name>
<organism evidence="4 5">
    <name type="scientific">Kitasatospora arboriphila</name>
    <dbReference type="NCBI Taxonomy" id="258052"/>
    <lineage>
        <taxon>Bacteria</taxon>
        <taxon>Bacillati</taxon>
        <taxon>Actinomycetota</taxon>
        <taxon>Actinomycetes</taxon>
        <taxon>Kitasatosporales</taxon>
        <taxon>Streptomycetaceae</taxon>
        <taxon>Kitasatospora</taxon>
    </lineage>
</organism>
<dbReference type="InterPro" id="IPR010679">
    <property type="entry name" value="DUF1254"/>
</dbReference>
<dbReference type="Gene3D" id="2.60.120.600">
    <property type="entry name" value="Domain of unknown function DUF1214, C-terminal domain"/>
    <property type="match status" value="1"/>
</dbReference>
<evidence type="ECO:0000313" key="4">
    <source>
        <dbReference type="EMBL" id="GAA1094826.1"/>
    </source>
</evidence>
<evidence type="ECO:0000313" key="5">
    <source>
        <dbReference type="Proteomes" id="UP001499987"/>
    </source>
</evidence>
<sequence length="452" mass="49089">MGNPVLVDEATVRGTAAEAWIWGLPMLENYRTLYAQAVDEADPRHVGGFGVFRHYPHPFTPANTDVVTPNNDTPYSLAWLDLRAEPWVLEVPATDRYHVLPLHDLDTCYVGFVGSRTTGNGAGRHLVLGPDHRGTPGEGFDGVLHADTRLVGIVGRTHLAGPEDVPALEQVQAGYRLRPLSAHLGTEPPPPAPDPVWPVWREEVLDGLEFFSFLDFLLGFFPVLPADADLRRRLAELGVGAGDFEPAALPLEIRGAMARGIADARTRLNAAVAGSHDSTALFGTRVQLGTDHLGRAIGVLRGLYGLPVEEAWYTAWTTEDDPDGPDSAGGQGGADGRPLDGSVRSYLLRFPPGGRPPARYFWSVTVYGLPDQLLVDNPVDRYSIGDRTPGLTADEDGGLTLRLRHERPEDPREQANWLPVPAGPFTAVLRVYGPEPTVLDGRWQRPPLLAGP</sequence>
<dbReference type="InterPro" id="IPR037050">
    <property type="entry name" value="DUF1254_sf"/>
</dbReference>